<dbReference type="Pfam" id="PF00589">
    <property type="entry name" value="Phage_integrase"/>
    <property type="match status" value="1"/>
</dbReference>
<dbReference type="InterPro" id="IPR011010">
    <property type="entry name" value="DNA_brk_join_enz"/>
</dbReference>
<dbReference type="CDD" id="cd01192">
    <property type="entry name" value="INT_C_like_3"/>
    <property type="match status" value="1"/>
</dbReference>
<dbReference type="GO" id="GO:0003677">
    <property type="term" value="F:DNA binding"/>
    <property type="evidence" value="ECO:0007669"/>
    <property type="project" value="InterPro"/>
</dbReference>
<accession>A0A143HD30</accession>
<dbReference type="Proteomes" id="UP000076021">
    <property type="component" value="Chromosome"/>
</dbReference>
<evidence type="ECO:0000259" key="2">
    <source>
        <dbReference type="PROSITE" id="PS51898"/>
    </source>
</evidence>
<dbReference type="SUPFAM" id="SSF56349">
    <property type="entry name" value="DNA breaking-rejoining enzymes"/>
    <property type="match status" value="1"/>
</dbReference>
<proteinExistence type="predicted"/>
<organism evidence="3 4">
    <name type="scientific">Rummeliibacillus stabekisii</name>
    <dbReference type="NCBI Taxonomy" id="241244"/>
    <lineage>
        <taxon>Bacteria</taxon>
        <taxon>Bacillati</taxon>
        <taxon>Bacillota</taxon>
        <taxon>Bacilli</taxon>
        <taxon>Bacillales</taxon>
        <taxon>Caryophanaceae</taxon>
        <taxon>Rummeliibacillus</taxon>
    </lineage>
</organism>
<feature type="domain" description="Tyr recombinase" evidence="2">
    <location>
        <begin position="2"/>
        <end position="176"/>
    </location>
</feature>
<dbReference type="PROSITE" id="PS51898">
    <property type="entry name" value="TYR_RECOMBINASE"/>
    <property type="match status" value="1"/>
</dbReference>
<name>A0A143HD30_9BACL</name>
<protein>
    <submittedName>
        <fullName evidence="3">Integrase</fullName>
    </submittedName>
</protein>
<dbReference type="GO" id="GO:0006310">
    <property type="term" value="P:DNA recombination"/>
    <property type="evidence" value="ECO:0007669"/>
    <property type="project" value="UniProtKB-KW"/>
</dbReference>
<dbReference type="AlphaFoldDB" id="A0A143HD30"/>
<gene>
    <name evidence="3" type="ORF">ATY39_07490</name>
</gene>
<reference evidence="3 4" key="1">
    <citation type="journal article" date="2016" name="Genome Announc.">
        <title>Whole-Genome Sequence of Rummeliibacillus stabekisii Strain PP9 Isolated from Antarctic Soil.</title>
        <authorList>
            <person name="da Mota F.F."/>
            <person name="Vollu R.E."/>
            <person name="Jurelevicius D."/>
            <person name="Seldin L."/>
        </authorList>
    </citation>
    <scope>NUCLEOTIDE SEQUENCE [LARGE SCALE GENOMIC DNA]</scope>
    <source>
        <strain evidence="3 4">PP9</strain>
    </source>
</reference>
<dbReference type="KEGG" id="rst:ATY39_07490"/>
<dbReference type="Gene3D" id="1.10.443.10">
    <property type="entry name" value="Intergrase catalytic core"/>
    <property type="match status" value="1"/>
</dbReference>
<dbReference type="RefSeq" id="WP_066788006.1">
    <property type="nucleotide sequence ID" value="NZ_CP014806.1"/>
</dbReference>
<dbReference type="STRING" id="241244.ATY39_07490"/>
<sequence length="180" mass="20831">MEFVQPLRSKVEIKDMKAELRTQSERNYILFMIGINAGLRVSDILSLKVRDVRGDHIKVIEQKTKKVKHIAINDSLKKALSHYIRNKQNNEYLIRSRVGKNKPISRSMAYKIIKAAADSCGISDIGTHTMRKTFGYHIYQKEKDVAALQKIYNHSDPKITLRYIGIEQDYQDAIVRNNNL</sequence>
<evidence type="ECO:0000256" key="1">
    <source>
        <dbReference type="ARBA" id="ARBA00023172"/>
    </source>
</evidence>
<dbReference type="PANTHER" id="PTHR30349">
    <property type="entry name" value="PHAGE INTEGRASE-RELATED"/>
    <property type="match status" value="1"/>
</dbReference>
<dbReference type="PANTHER" id="PTHR30349:SF82">
    <property type="entry name" value="INTEGRASE_RECOMBINASE YOEC-RELATED"/>
    <property type="match status" value="1"/>
</dbReference>
<dbReference type="GO" id="GO:0015074">
    <property type="term" value="P:DNA integration"/>
    <property type="evidence" value="ECO:0007669"/>
    <property type="project" value="InterPro"/>
</dbReference>
<dbReference type="InterPro" id="IPR002104">
    <property type="entry name" value="Integrase_catalytic"/>
</dbReference>
<evidence type="ECO:0000313" key="4">
    <source>
        <dbReference type="Proteomes" id="UP000076021"/>
    </source>
</evidence>
<dbReference type="EMBL" id="CP014806">
    <property type="protein sequence ID" value="AMW99319.1"/>
    <property type="molecule type" value="Genomic_DNA"/>
</dbReference>
<keyword evidence="4" id="KW-1185">Reference proteome</keyword>
<reference evidence="4" key="2">
    <citation type="submission" date="2016-03" db="EMBL/GenBank/DDBJ databases">
        <authorList>
            <person name="Ploux O."/>
        </authorList>
    </citation>
    <scope>NUCLEOTIDE SEQUENCE [LARGE SCALE GENOMIC DNA]</scope>
    <source>
        <strain evidence="4">PP9</strain>
    </source>
</reference>
<dbReference type="InterPro" id="IPR013762">
    <property type="entry name" value="Integrase-like_cat_sf"/>
</dbReference>
<evidence type="ECO:0000313" key="3">
    <source>
        <dbReference type="EMBL" id="AMW99319.1"/>
    </source>
</evidence>
<keyword evidence="1" id="KW-0233">DNA recombination</keyword>
<dbReference type="OrthoDB" id="9788852at2"/>
<dbReference type="InterPro" id="IPR050090">
    <property type="entry name" value="Tyrosine_recombinase_XerCD"/>
</dbReference>